<name>A0ABU5DG69_9BURK</name>
<organism evidence="1 2">
    <name type="scientific">Roseateles agri</name>
    <dbReference type="NCBI Taxonomy" id="3098619"/>
    <lineage>
        <taxon>Bacteria</taxon>
        <taxon>Pseudomonadati</taxon>
        <taxon>Pseudomonadota</taxon>
        <taxon>Betaproteobacteria</taxon>
        <taxon>Burkholderiales</taxon>
        <taxon>Sphaerotilaceae</taxon>
        <taxon>Roseateles</taxon>
    </lineage>
</organism>
<dbReference type="RefSeq" id="WP_320423193.1">
    <property type="nucleotide sequence ID" value="NZ_JAXCLA010000004.1"/>
</dbReference>
<accession>A0ABU5DG69</accession>
<dbReference type="Proteomes" id="UP001285263">
    <property type="component" value="Unassembled WGS sequence"/>
</dbReference>
<gene>
    <name evidence="1" type="ORF">SNE35_12245</name>
</gene>
<evidence type="ECO:0000313" key="1">
    <source>
        <dbReference type="EMBL" id="MDY0745283.1"/>
    </source>
</evidence>
<keyword evidence="2" id="KW-1185">Reference proteome</keyword>
<proteinExistence type="predicted"/>
<dbReference type="EMBL" id="JAXCLA010000004">
    <property type="protein sequence ID" value="MDY0745283.1"/>
    <property type="molecule type" value="Genomic_DNA"/>
</dbReference>
<evidence type="ECO:0000313" key="2">
    <source>
        <dbReference type="Proteomes" id="UP001285263"/>
    </source>
</evidence>
<sequence>MACQPFTTDDFLFPRPANNRPALPHITYRIGRYADLYEQMLRNIDAAEPLLAFTHREPDDPAIALLQGAAIVGDILSFYQEHYANEAYLRTAQWRESVADLVRLTGYRLAPGLGGRATLAIEARGTAPVTIRAGWPVKADLADVSNPADFQTVEELVAQPALSRFNLYRRRIAQPLLAAGGTHLELSASAQASAQLKKGDKLLLMSDESMYSSNGASWTAQKAPQIVTIATVTPHLDRVRIELEHGPSEGWTAPMRALRIGRTLRHFGHNAPSTLTTPITDGSGTITGSSSAATRFERYIYAFESTYYFGDAYTTLDWTEMPLDVEAPDLAAGRRLIVQGRIHFDGQTTPVPFAVTKTVTATRSGTVRWGNLQGPSTVLTLDSNLIVNGNIHYEMADIRDLRFLEITSPELSLTPPTGYASGAFASGSAALYFYGTAAEVQQMSGRRLWLSATDGRNVELVCTNTPTVFAFAAFLSATAARMWPLSFDRPPLPFTQQDFDEDTPTITVYGNLVDATQGKAEADATLGNGDATQAFQTFTLPKAPLTYYITADGTLRPELQVWVGGRLWTRVDALFGNGPKDEVYIVREDADGRSHVQFGDGETGARLPSGVGNVIARYRSGDGARGPMKPGALPSAPERPAGFDKVNIAGIVSGGADPEDAGKAREAAPGKVQSLGRIVSLRDVETEMLSIAGVVTAAAAWDLDGGVPAVILRVLLQAGREDEFAAVRTAVVHALRCRGPNRWPVVIEQAVLRYVWLDLAYARDPTYQAADVAAAIRTELGLAEDANNRTGLFSLSARRLGEREYASRIEGRVQNVPGVLWCKVTADGLLSGGEQPDPSKLHAPAPPRPRIATLRCAARELLQLSGQHLTLTESAEPSAGECA</sequence>
<protein>
    <recommendedName>
        <fullName evidence="3">Baseplate assembly protein</fullName>
    </recommendedName>
</protein>
<evidence type="ECO:0008006" key="3">
    <source>
        <dbReference type="Google" id="ProtNLM"/>
    </source>
</evidence>
<reference evidence="1 2" key="1">
    <citation type="submission" date="2023-11" db="EMBL/GenBank/DDBJ databases">
        <title>Paucibacter sp. nov., isolated from fresh soil in Korea.</title>
        <authorList>
            <person name="Le N.T.T."/>
        </authorList>
    </citation>
    <scope>NUCLEOTIDE SEQUENCE [LARGE SCALE GENOMIC DNA]</scope>
    <source>
        <strain evidence="1 2">R3-3</strain>
    </source>
</reference>
<comment type="caution">
    <text evidence="1">The sequence shown here is derived from an EMBL/GenBank/DDBJ whole genome shotgun (WGS) entry which is preliminary data.</text>
</comment>